<evidence type="ECO:0000256" key="5">
    <source>
        <dbReference type="ARBA" id="ARBA00022801"/>
    </source>
</evidence>
<sequence length="514" mass="55880">MILPTRAIAAARCIPEIFTNAGLFGVQTVSISTNVVTNWTVDAPPGTVGSDPSGHTAGIDFCNVSVATSHPGWGDQINTEVWLPLENWNHRLQMSGGGGLVTGLLIPQMNMALSDYYAVVSTDGGHYQDDPSTWALAGPGNVNLYNLLDFSSLALYEAAIIGKSVVNDFYSAPPEFSYFVGCSTGGRQGLMFAQRYPDVFDGILAAAPALRFNFAIITGFYPLIMLLEEGIFPRQCELDALVQMAVRQCDPLDGVTDGIISAPELCEFDPYAFLGTPVPCGNTEVNLTYAAVLGVLTTWNPALGFPTEFWPGLGTGSPVFGLLNTTCQSVLGECDGVPFAPLEQWAQYFLKKDPRYDWHSLTVEELYSFLSSPENKLYESFIATNDPDLSGFRDAGGKMITWHGLADQYIPPNISRAYYDSVTELDSNVVDFYRYFQAPGVNHCGGGNGPYPLGLGLASLVAWVENGTPPDVLQAVSPPGPEGFEYQRPICKYPYRAEYKGQGNLTQSENWECR</sequence>
<dbReference type="GO" id="GO:0046872">
    <property type="term" value="F:metal ion binding"/>
    <property type="evidence" value="ECO:0007669"/>
    <property type="project" value="UniProtKB-KW"/>
</dbReference>
<evidence type="ECO:0000256" key="6">
    <source>
        <dbReference type="ARBA" id="ARBA00022837"/>
    </source>
</evidence>
<dbReference type="STRING" id="1182545.A0A072PUJ9"/>
<dbReference type="RefSeq" id="XP_013261790.1">
    <property type="nucleotide sequence ID" value="XM_013406336.1"/>
</dbReference>
<evidence type="ECO:0000256" key="4">
    <source>
        <dbReference type="ARBA" id="ARBA00022729"/>
    </source>
</evidence>
<evidence type="ECO:0000256" key="3">
    <source>
        <dbReference type="ARBA" id="ARBA00022723"/>
    </source>
</evidence>
<keyword evidence="6" id="KW-0106">Calcium</keyword>
<evidence type="ECO:0000256" key="1">
    <source>
        <dbReference type="ARBA" id="ARBA00006249"/>
    </source>
</evidence>
<evidence type="ECO:0000313" key="10">
    <source>
        <dbReference type="Proteomes" id="UP000027920"/>
    </source>
</evidence>
<dbReference type="Proteomes" id="UP000027920">
    <property type="component" value="Unassembled WGS sequence"/>
</dbReference>
<dbReference type="GO" id="GO:0030600">
    <property type="term" value="F:feruloyl esterase activity"/>
    <property type="evidence" value="ECO:0007669"/>
    <property type="project" value="UniProtKB-ARBA"/>
</dbReference>
<dbReference type="AlphaFoldDB" id="A0A072PUJ9"/>
<evidence type="ECO:0000256" key="2">
    <source>
        <dbReference type="ARBA" id="ARBA00022487"/>
    </source>
</evidence>
<dbReference type="PANTHER" id="PTHR33938:SF8">
    <property type="entry name" value="CARBOXYLIC ESTER HYDROLASE"/>
    <property type="match status" value="1"/>
</dbReference>
<dbReference type="EC" id="3.1.1.-" evidence="8"/>
<organism evidence="9 10">
    <name type="scientific">Exophiala aquamarina CBS 119918</name>
    <dbReference type="NCBI Taxonomy" id="1182545"/>
    <lineage>
        <taxon>Eukaryota</taxon>
        <taxon>Fungi</taxon>
        <taxon>Dikarya</taxon>
        <taxon>Ascomycota</taxon>
        <taxon>Pezizomycotina</taxon>
        <taxon>Eurotiomycetes</taxon>
        <taxon>Chaetothyriomycetidae</taxon>
        <taxon>Chaetothyriales</taxon>
        <taxon>Herpotrichiellaceae</taxon>
        <taxon>Exophiala</taxon>
    </lineage>
</organism>
<comment type="similarity">
    <text evidence="1 8">Belongs to the tannase family.</text>
</comment>
<reference evidence="9 10" key="1">
    <citation type="submission" date="2013-03" db="EMBL/GenBank/DDBJ databases">
        <title>The Genome Sequence of Exophiala aquamarina CBS 119918.</title>
        <authorList>
            <consortium name="The Broad Institute Genomics Platform"/>
            <person name="Cuomo C."/>
            <person name="de Hoog S."/>
            <person name="Gorbushina A."/>
            <person name="Walker B."/>
            <person name="Young S.K."/>
            <person name="Zeng Q."/>
            <person name="Gargeya S."/>
            <person name="Fitzgerald M."/>
            <person name="Haas B."/>
            <person name="Abouelleil A."/>
            <person name="Allen A.W."/>
            <person name="Alvarado L."/>
            <person name="Arachchi H.M."/>
            <person name="Berlin A.M."/>
            <person name="Chapman S.B."/>
            <person name="Gainer-Dewar J."/>
            <person name="Goldberg J."/>
            <person name="Griggs A."/>
            <person name="Gujja S."/>
            <person name="Hansen M."/>
            <person name="Howarth C."/>
            <person name="Imamovic A."/>
            <person name="Ireland A."/>
            <person name="Larimer J."/>
            <person name="McCowan C."/>
            <person name="Murphy C."/>
            <person name="Pearson M."/>
            <person name="Poon T.W."/>
            <person name="Priest M."/>
            <person name="Roberts A."/>
            <person name="Saif S."/>
            <person name="Shea T."/>
            <person name="Sisk P."/>
            <person name="Sykes S."/>
            <person name="Wortman J."/>
            <person name="Nusbaum C."/>
            <person name="Birren B."/>
        </authorList>
    </citation>
    <scope>NUCLEOTIDE SEQUENCE [LARGE SCALE GENOMIC DNA]</scope>
    <source>
        <strain evidence="9 10">CBS 119918</strain>
    </source>
</reference>
<dbReference type="InterPro" id="IPR011118">
    <property type="entry name" value="Tannase/feruloyl_esterase"/>
</dbReference>
<dbReference type="Gene3D" id="3.40.50.1820">
    <property type="entry name" value="alpha/beta hydrolase"/>
    <property type="match status" value="1"/>
</dbReference>
<evidence type="ECO:0000313" key="9">
    <source>
        <dbReference type="EMBL" id="KEF59200.1"/>
    </source>
</evidence>
<dbReference type="Pfam" id="PF07519">
    <property type="entry name" value="Tannase"/>
    <property type="match status" value="2"/>
</dbReference>
<keyword evidence="5 8" id="KW-0378">Hydrolase</keyword>
<comment type="caution">
    <text evidence="9">The sequence shown here is derived from an EMBL/GenBank/DDBJ whole genome shotgun (WGS) entry which is preliminary data.</text>
</comment>
<accession>A0A072PUJ9</accession>
<dbReference type="OrthoDB" id="3039123at2759"/>
<evidence type="ECO:0000256" key="7">
    <source>
        <dbReference type="ARBA" id="ARBA00023157"/>
    </source>
</evidence>
<keyword evidence="2" id="KW-0719">Serine esterase</keyword>
<keyword evidence="7" id="KW-1015">Disulfide bond</keyword>
<dbReference type="PANTHER" id="PTHR33938">
    <property type="entry name" value="FERULOYL ESTERASE B-RELATED"/>
    <property type="match status" value="1"/>
</dbReference>
<keyword evidence="10" id="KW-1185">Reference proteome</keyword>
<protein>
    <recommendedName>
        <fullName evidence="8">Carboxylic ester hydrolase</fullName>
        <ecNumber evidence="8">3.1.1.-</ecNumber>
    </recommendedName>
</protein>
<dbReference type="GeneID" id="25278977"/>
<name>A0A072PUJ9_9EURO</name>
<dbReference type="SUPFAM" id="SSF53474">
    <property type="entry name" value="alpha/beta-Hydrolases"/>
    <property type="match status" value="1"/>
</dbReference>
<keyword evidence="3" id="KW-0479">Metal-binding</keyword>
<dbReference type="InterPro" id="IPR029058">
    <property type="entry name" value="AB_hydrolase_fold"/>
</dbReference>
<dbReference type="EMBL" id="AMGV01000003">
    <property type="protein sequence ID" value="KEF59200.1"/>
    <property type="molecule type" value="Genomic_DNA"/>
</dbReference>
<gene>
    <name evidence="9" type="ORF">A1O9_04044</name>
</gene>
<proteinExistence type="inferred from homology"/>
<dbReference type="VEuPathDB" id="FungiDB:A1O9_04044"/>
<keyword evidence="4" id="KW-0732">Signal</keyword>
<dbReference type="HOGENOM" id="CLU_014819_3_2_1"/>
<evidence type="ECO:0000256" key="8">
    <source>
        <dbReference type="RuleBase" id="RU361238"/>
    </source>
</evidence>